<organism evidence="1 2">
    <name type="scientific">Branchiostoma floridae</name>
    <name type="common">Florida lancelet</name>
    <name type="synonym">Amphioxus</name>
    <dbReference type="NCBI Taxonomy" id="7739"/>
    <lineage>
        <taxon>Eukaryota</taxon>
        <taxon>Metazoa</taxon>
        <taxon>Chordata</taxon>
        <taxon>Cephalochordata</taxon>
        <taxon>Leptocardii</taxon>
        <taxon>Amphioxiformes</taxon>
        <taxon>Branchiostomatidae</taxon>
        <taxon>Branchiostoma</taxon>
    </lineage>
</organism>
<evidence type="ECO:0000313" key="1">
    <source>
        <dbReference type="Proteomes" id="UP000001554"/>
    </source>
</evidence>
<reference evidence="1" key="1">
    <citation type="journal article" date="2020" name="Nat. Ecol. Evol.">
        <title>Deeply conserved synteny resolves early events in vertebrate evolution.</title>
        <authorList>
            <person name="Simakov O."/>
            <person name="Marletaz F."/>
            <person name="Yue J.X."/>
            <person name="O'Connell B."/>
            <person name="Jenkins J."/>
            <person name="Brandt A."/>
            <person name="Calef R."/>
            <person name="Tung C.H."/>
            <person name="Huang T.K."/>
            <person name="Schmutz J."/>
            <person name="Satoh N."/>
            <person name="Yu J.K."/>
            <person name="Putnam N.H."/>
            <person name="Green R.E."/>
            <person name="Rokhsar D.S."/>
        </authorList>
    </citation>
    <scope>NUCLEOTIDE SEQUENCE [LARGE SCALE GENOMIC DNA]</scope>
    <source>
        <strain evidence="1">S238N-H82</strain>
    </source>
</reference>
<protein>
    <submittedName>
        <fullName evidence="2">E3 ubiquitin-protein ligase CCNB1IP1-like</fullName>
    </submittedName>
</protein>
<sequence>MYAQEHYWERVQTSDQSQTRCAQAAILENRKFDDSQKTRKGRESKSKDVSVTMDNDLICNFKKCRKRLTAFAWVTSCSHIFCDDDGTREFNKCYTCPACETSLSDKFDTSSNISQISHQERTYQEYMCNKAKERSVQLEKYYEQVLTTTQAELSCILLSL</sequence>
<proteinExistence type="predicted"/>
<dbReference type="AlphaFoldDB" id="A0A9J7LP81"/>
<dbReference type="PANTHER" id="PTHR14305:SF0">
    <property type="entry name" value="E3 UBIQUITIN-PROTEIN LIGASE CCNB1IP1"/>
    <property type="match status" value="1"/>
</dbReference>
<gene>
    <name evidence="2" type="primary">LOC118422042</name>
</gene>
<name>A0A9J7LP81_BRAFL</name>
<dbReference type="GO" id="GO:0000795">
    <property type="term" value="C:synaptonemal complex"/>
    <property type="evidence" value="ECO:0007669"/>
    <property type="project" value="InterPro"/>
</dbReference>
<dbReference type="GO" id="GO:0061630">
    <property type="term" value="F:ubiquitin protein ligase activity"/>
    <property type="evidence" value="ECO:0007669"/>
    <property type="project" value="InterPro"/>
</dbReference>
<dbReference type="RefSeq" id="XP_035685440.1">
    <property type="nucleotide sequence ID" value="XM_035829547.1"/>
</dbReference>
<dbReference type="InterPro" id="IPR042448">
    <property type="entry name" value="CCNB1IP1"/>
</dbReference>
<dbReference type="InterPro" id="IPR013083">
    <property type="entry name" value="Znf_RING/FYVE/PHD"/>
</dbReference>
<accession>A0A9J7LP81</accession>
<reference evidence="2" key="2">
    <citation type="submission" date="2025-08" db="UniProtKB">
        <authorList>
            <consortium name="RefSeq"/>
        </authorList>
    </citation>
    <scope>IDENTIFICATION</scope>
    <source>
        <strain evidence="2">S238N-H82</strain>
        <tissue evidence="2">Testes</tissue>
    </source>
</reference>
<dbReference type="Proteomes" id="UP000001554">
    <property type="component" value="Chromosome 8"/>
</dbReference>
<dbReference type="GeneID" id="118422042"/>
<dbReference type="KEGG" id="bfo:118422042"/>
<dbReference type="GO" id="GO:0007131">
    <property type="term" value="P:reciprocal meiotic recombination"/>
    <property type="evidence" value="ECO:0000318"/>
    <property type="project" value="GO_Central"/>
</dbReference>
<dbReference type="PANTHER" id="PTHR14305">
    <property type="entry name" value="E3 UBIQUITIN-PROTEIN LIGASE CCNB1IP1"/>
    <property type="match status" value="1"/>
</dbReference>
<dbReference type="OrthoDB" id="441210at2759"/>
<dbReference type="Gene3D" id="3.30.40.10">
    <property type="entry name" value="Zinc/RING finger domain, C3HC4 (zinc finger)"/>
    <property type="match status" value="1"/>
</dbReference>
<evidence type="ECO:0000313" key="2">
    <source>
        <dbReference type="RefSeq" id="XP_035685440.1"/>
    </source>
</evidence>
<keyword evidence="1" id="KW-1185">Reference proteome</keyword>